<feature type="compositionally biased region" description="Polar residues" evidence="2">
    <location>
        <begin position="2132"/>
        <end position="2143"/>
    </location>
</feature>
<feature type="compositionally biased region" description="Low complexity" evidence="2">
    <location>
        <begin position="1290"/>
        <end position="1303"/>
    </location>
</feature>
<feature type="compositionally biased region" description="Basic residues" evidence="2">
    <location>
        <begin position="1653"/>
        <end position="1663"/>
    </location>
</feature>
<feature type="compositionally biased region" description="Low complexity" evidence="2">
    <location>
        <begin position="993"/>
        <end position="1003"/>
    </location>
</feature>
<feature type="region of interest" description="Disordered" evidence="2">
    <location>
        <begin position="1036"/>
        <end position="1057"/>
    </location>
</feature>
<feature type="compositionally biased region" description="Pro residues" evidence="2">
    <location>
        <begin position="2089"/>
        <end position="2098"/>
    </location>
</feature>
<feature type="compositionally biased region" description="Basic residues" evidence="2">
    <location>
        <begin position="1629"/>
        <end position="1645"/>
    </location>
</feature>
<evidence type="ECO:0000256" key="1">
    <source>
        <dbReference type="SAM" id="Coils"/>
    </source>
</evidence>
<feature type="compositionally biased region" description="Basic and acidic residues" evidence="2">
    <location>
        <begin position="1387"/>
        <end position="1396"/>
    </location>
</feature>
<dbReference type="EMBL" id="CAJOBC010001735">
    <property type="protein sequence ID" value="CAF3695708.1"/>
    <property type="molecule type" value="Genomic_DNA"/>
</dbReference>
<sequence>MFMIMDDKIRKNFTIPKTFVAEKDYLIPDNKTSRNTIDLFNDISSSYLDQSFDLKKNEIENIYFFRNPQLNKHFTEKKASFDKNYKEKFVFQILPTLDVARSIASNGIRCDQLSLFVNDRLGQSSQGVHVLRHADIALTVTGSQKLFQFGLLICKVVLSKGYCTIPDVKNATLACQPNYDYHYGKRNPSKEESWKEKYAHSLLYVCEYNLTTMTHTLQPPQILPIACLWYQLNESFFCEFSTIKIPRLIRGSSLKIARTAHKKIARHFVNKSSISNQEKSTNNETSPIQSVITNRTTLSENISNGRRDVITIVAETHSSKQQQTVVNQSNPLKNITSIIPNLTTANSTVATPIVIKKTPDMFLKLGSSLNRSMSSSANHPLMKQQNVMSHSYNDVNDALQNNYSSLNSNVNSNNTDVTYSLFTPVSSDFLTSDKQSSSFSVNEKPPFLPPNLRDPRIRRAITTTKKPLSSSSTLNTNDLNCNTLSISPDTISSPSPSITPTEVTKQIVTATVTVPKKTISIKSLSNEQLHHKSKTNSVVQQQQQIIRQNDTSPTTPVTPTTITNDDTVLKQRDPNPLFASITSLDVPLEMNISVSDPRLQSNRKKVIYCLEPHAVKHAIQQQRRVSLYNANATNGNTKSVYHLIPFLIKQISFDENENENSNIILSTTSSLISTKQRNRKNDGLLSCLPTSASPASPEKLVDKCYPLRVVVQDVINFNFDFTSSNENYIDLNNETNQNAMRLVTNFNDKIQQNREKNALRQRLKQSLKKKRVRKRKTKVHVPSEQFVENENKNLTVEQQQLESTKIVENEEMFTPTTITVSETTEKNQIPPSQSNGNSNSEAIVKDTSRSHYINGLEILKKHRRQNIHINIPQSVSDFLSKEYCEEKRPYVKRLLARLMGILDEKYGRTASNNEIILQNDNRNHTTRENNGSEQILNNTTMVDNSDVIDMELSCEDDVRLDDCDERFPLNSRKIQNPTHSSISFSDNHNKNDSSTQSQQLSQTHQNTHDFKNPVFDERMKEIIDGLRSMHQPLTQQLSSQQVNIETTSIPEQQQSKTADDLVSAFLIESSSENSTPNSSRKQSSSEINNHILQYQQPSNDALLDIISKIPQKPIETHKEMTKNDSTKHNTLAVILETFTKPDSKLNSLSTQKLISSKPVDNVSFRNQSSESRSLTRVRTYSSSTSTSTDSSSSSTNSSSTSSSSSPRHRRSKRNNQSRSTRTPSPRRRSLKRAPLVVSSPPKTASRLDFYNRHDRPSQPIKTLASQRTVTPLKPLMKLPLSPSTNRHRPSVSSSSQQPIIPAPLTSVVPTPIPSRSMNINLSHIISDNSPSVIPQYSTTTNPYSSGLEFRRRIESYDDIIDNDANKNDDFGLTVDYKKKTTKISKKRQLEQSKSLEDEQEAVDENKDEAEINSPTTTTTTTTTINDTEPIVKRIKVGNFDVTEQKQDQQQEQQQPDSTLDESDITDVHNDQTGTINSKDINEKESMINENDKINDDGLQCSSDTIVLSQLQNDNILNDIDGDVRDRDYRFDFDDGATSNQQSQLDSIKTPTENTSIDQQNDLDERLDSINNSTIDNEKENVSDSNSRRRTKSRSHSQRSTSIKDEKIDSSRLSSTSSRNSSKNSFYRNNNRRNSKSPTHHHSSSYHRHDSYTHHHSPHSRSRSSQKTNSSNCYHRRSTSRSTRSSRSRSRDKNRNNESSRHYGGRYYHTSTSDKKTTSHNRSHPSRRRQRTNAKHPQDNRRPQRDRKRSLSYERQHRHFRPLSKSPQDQEIHSSSSSLLPPPLMKTVFNNNEIQPSVEHELNRPWMNGSIQNDKNIQTRGPHRLFNYNHQRMINHPIMNNRYNDIQHDYYNKMDVVPSSPYPPHHSSQSTHDILNDNQHLHRSRSISPTHSSGRLRINCSFPERNSLHTHDYESIWNSNSYGHDLTTLGPTNSLIVPSYTEQLSPFERQIRFVPHSTSTLPHPPKLLIDTEITSIGSSPSCFSIPTHFDTYLRSSYAVRENRQQSSENNPVDLITDSTIELIPSISSDKHLNESKNIDPLIREQHIGDDIQNKTDTLLLNNEKDIDTTNLSPTHRTSAIARYRTTGLLPSPPPQPLLPTPASLTSSNHYSYRRTFPVQSSSSRFTTHEELTTNKQQSTAQHSTRLGTVQQIQQLLSTSNARQILHTTILQQIAGTRQHAPTTILNSLLQGKQQQTTSNNVTSTSRRLLTNTSSSTSSSTTTSSTSARSLSDHDAEQLLLLLQRLRS</sequence>
<feature type="compositionally biased region" description="Basic residues" evidence="2">
    <location>
        <begin position="1587"/>
        <end position="1596"/>
    </location>
</feature>
<feature type="compositionally biased region" description="Polar residues" evidence="2">
    <location>
        <begin position="826"/>
        <end position="841"/>
    </location>
</feature>
<proteinExistence type="predicted"/>
<feature type="region of interest" description="Disordered" evidence="2">
    <location>
        <begin position="822"/>
        <end position="841"/>
    </location>
</feature>
<evidence type="ECO:0000313" key="4">
    <source>
        <dbReference type="EMBL" id="CAF3695708.1"/>
    </source>
</evidence>
<feature type="compositionally biased region" description="Basic residues" evidence="2">
    <location>
        <begin position="1673"/>
        <end position="1687"/>
    </location>
</feature>
<feature type="compositionally biased region" description="Acidic residues" evidence="2">
    <location>
        <begin position="1397"/>
        <end position="1407"/>
    </location>
</feature>
<feature type="compositionally biased region" description="Polar residues" evidence="2">
    <location>
        <begin position="1036"/>
        <end position="1056"/>
    </location>
</feature>
<feature type="coiled-coil region" evidence="1">
    <location>
        <begin position="749"/>
        <end position="804"/>
    </location>
</feature>
<feature type="compositionally biased region" description="Low complexity" evidence="2">
    <location>
        <begin position="1171"/>
        <end position="1205"/>
    </location>
</feature>
<feature type="region of interest" description="Disordered" evidence="2">
    <location>
        <begin position="1530"/>
        <end position="1782"/>
    </location>
</feature>
<feature type="region of interest" description="Disordered" evidence="2">
    <location>
        <begin position="1278"/>
        <end position="1306"/>
    </location>
</feature>
<feature type="region of interest" description="Disordered" evidence="2">
    <location>
        <begin position="970"/>
        <end position="1014"/>
    </location>
</feature>
<dbReference type="OrthoDB" id="10033107at2759"/>
<dbReference type="Proteomes" id="UP000681722">
    <property type="component" value="Unassembled WGS sequence"/>
</dbReference>
<keyword evidence="5" id="KW-1185">Reference proteome</keyword>
<feature type="region of interest" description="Disordered" evidence="2">
    <location>
        <begin position="2190"/>
        <end position="2229"/>
    </location>
</feature>
<evidence type="ECO:0008006" key="6">
    <source>
        <dbReference type="Google" id="ProtNLM"/>
    </source>
</evidence>
<feature type="compositionally biased region" description="Low complexity" evidence="2">
    <location>
        <begin position="2192"/>
        <end position="2228"/>
    </location>
</feature>
<keyword evidence="1" id="KW-0175">Coiled coil</keyword>
<feature type="compositionally biased region" description="Polar residues" evidence="2">
    <location>
        <begin position="972"/>
        <end position="986"/>
    </location>
</feature>
<feature type="compositionally biased region" description="Basic and acidic residues" evidence="2">
    <location>
        <begin position="1688"/>
        <end position="1700"/>
    </location>
</feature>
<feature type="compositionally biased region" description="Polar residues" evidence="2">
    <location>
        <begin position="1536"/>
        <end position="1559"/>
    </location>
</feature>
<protein>
    <recommendedName>
        <fullName evidence="6">DUF3715 domain-containing protein</fullName>
    </recommendedName>
</protein>
<feature type="region of interest" description="Disordered" evidence="2">
    <location>
        <begin position="1381"/>
        <end position="1484"/>
    </location>
</feature>
<evidence type="ECO:0000256" key="2">
    <source>
        <dbReference type="SAM" id="MobiDB-lite"/>
    </source>
</evidence>
<reference evidence="3" key="1">
    <citation type="submission" date="2021-02" db="EMBL/GenBank/DDBJ databases">
        <authorList>
            <person name="Nowell W R."/>
        </authorList>
    </citation>
    <scope>NUCLEOTIDE SEQUENCE</scope>
</reference>
<organism evidence="3 5">
    <name type="scientific">Didymodactylos carnosus</name>
    <dbReference type="NCBI Taxonomy" id="1234261"/>
    <lineage>
        <taxon>Eukaryota</taxon>
        <taxon>Metazoa</taxon>
        <taxon>Spiralia</taxon>
        <taxon>Gnathifera</taxon>
        <taxon>Rotifera</taxon>
        <taxon>Eurotatoria</taxon>
        <taxon>Bdelloidea</taxon>
        <taxon>Philodinida</taxon>
        <taxon>Philodinidae</taxon>
        <taxon>Didymodactylos</taxon>
    </lineage>
</organism>
<dbReference type="Proteomes" id="UP000663829">
    <property type="component" value="Unassembled WGS sequence"/>
</dbReference>
<feature type="region of interest" description="Disordered" evidence="2">
    <location>
        <begin position="1162"/>
        <end position="1264"/>
    </location>
</feature>
<feature type="compositionally biased region" description="Low complexity" evidence="2">
    <location>
        <begin position="1610"/>
        <end position="1628"/>
    </location>
</feature>
<name>A0A814AKB9_9BILA</name>
<comment type="caution">
    <text evidence="3">The sequence shown here is derived from an EMBL/GenBank/DDBJ whole genome shotgun (WGS) entry which is preliminary data.</text>
</comment>
<dbReference type="EMBL" id="CAJNOQ010001735">
    <property type="protein sequence ID" value="CAF0915436.1"/>
    <property type="molecule type" value="Genomic_DNA"/>
</dbReference>
<feature type="region of interest" description="Disordered" evidence="2">
    <location>
        <begin position="2086"/>
        <end position="2143"/>
    </location>
</feature>
<feature type="compositionally biased region" description="Basic residues" evidence="2">
    <location>
        <begin position="1717"/>
        <end position="1733"/>
    </location>
</feature>
<gene>
    <name evidence="3" type="ORF">GPM918_LOCUS9368</name>
    <name evidence="4" type="ORF">SRO942_LOCUS9369</name>
</gene>
<feature type="compositionally biased region" description="Basic and acidic residues" evidence="2">
    <location>
        <begin position="1735"/>
        <end position="1754"/>
    </location>
</feature>
<evidence type="ECO:0000313" key="3">
    <source>
        <dbReference type="EMBL" id="CAF0915436.1"/>
    </source>
</evidence>
<feature type="compositionally biased region" description="Basic residues" evidence="2">
    <location>
        <begin position="1206"/>
        <end position="1215"/>
    </location>
</feature>
<accession>A0A814AKB9</accession>
<evidence type="ECO:0000313" key="5">
    <source>
        <dbReference type="Proteomes" id="UP000663829"/>
    </source>
</evidence>